<evidence type="ECO:0000313" key="2">
    <source>
        <dbReference type="Proteomes" id="UP001549106"/>
    </source>
</evidence>
<organism evidence="1 2">
    <name type="scientific">Blautia caecimuris</name>
    <dbReference type="NCBI Taxonomy" id="1796615"/>
    <lineage>
        <taxon>Bacteria</taxon>
        <taxon>Bacillati</taxon>
        <taxon>Bacillota</taxon>
        <taxon>Clostridia</taxon>
        <taxon>Lachnospirales</taxon>
        <taxon>Lachnospiraceae</taxon>
        <taxon>Blautia</taxon>
    </lineage>
</organism>
<evidence type="ECO:0008006" key="3">
    <source>
        <dbReference type="Google" id="ProtNLM"/>
    </source>
</evidence>
<proteinExistence type="predicted"/>
<evidence type="ECO:0000313" key="1">
    <source>
        <dbReference type="EMBL" id="MET3750070.1"/>
    </source>
</evidence>
<dbReference type="EMBL" id="JBEPMJ010000007">
    <property type="protein sequence ID" value="MET3750070.1"/>
    <property type="molecule type" value="Genomic_DNA"/>
</dbReference>
<protein>
    <recommendedName>
        <fullName evidence="3">DUF1540 domain-containing protein</fullName>
    </recommendedName>
</protein>
<dbReference type="Proteomes" id="UP001549106">
    <property type="component" value="Unassembled WGS sequence"/>
</dbReference>
<gene>
    <name evidence="1" type="ORF">ABID24_001305</name>
</gene>
<name>A0ABV2M0S4_9FIRM</name>
<accession>A0ABV2M0S4</accession>
<comment type="caution">
    <text evidence="1">The sequence shown here is derived from an EMBL/GenBank/DDBJ whole genome shotgun (WGS) entry which is preliminary data.</text>
</comment>
<dbReference type="RefSeq" id="WP_173752578.1">
    <property type="nucleotide sequence ID" value="NZ_BAABXP010000008.1"/>
</dbReference>
<reference evidence="1 2" key="1">
    <citation type="submission" date="2024-06" db="EMBL/GenBank/DDBJ databases">
        <title>Genomic Encyclopedia of Type Strains, Phase IV (KMG-IV): sequencing the most valuable type-strain genomes for metagenomic binning, comparative biology and taxonomic classification.</title>
        <authorList>
            <person name="Goeker M."/>
        </authorList>
    </citation>
    <scope>NUCLEOTIDE SEQUENCE [LARGE SCALE GENOMIC DNA]</scope>
    <source>
        <strain evidence="1 2">DSM 29492</strain>
    </source>
</reference>
<sequence>MEEEIIEINLSGFCRTCNSMQTVTCEYIPTESGRKLDVMNCAHKTCRHHAACAIYREAHENEQI</sequence>
<keyword evidence="2" id="KW-1185">Reference proteome</keyword>